<feature type="domain" description="Major facilitator superfamily (MFS) profile" evidence="4">
    <location>
        <begin position="100"/>
        <end position="528"/>
    </location>
</feature>
<evidence type="ECO:0000256" key="2">
    <source>
        <dbReference type="SAM" id="MobiDB-lite"/>
    </source>
</evidence>
<evidence type="ECO:0000256" key="1">
    <source>
        <dbReference type="ARBA" id="ARBA00004141"/>
    </source>
</evidence>
<dbReference type="Pfam" id="PF07690">
    <property type="entry name" value="MFS_1"/>
    <property type="match status" value="2"/>
</dbReference>
<dbReference type="KEGG" id="aplc:110980405"/>
<dbReference type="GO" id="GO:0016020">
    <property type="term" value="C:membrane"/>
    <property type="evidence" value="ECO:0007669"/>
    <property type="project" value="UniProtKB-SubCell"/>
</dbReference>
<organism evidence="5 6">
    <name type="scientific">Acanthaster planci</name>
    <name type="common">Crown-of-thorns starfish</name>
    <dbReference type="NCBI Taxonomy" id="133434"/>
    <lineage>
        <taxon>Eukaryota</taxon>
        <taxon>Metazoa</taxon>
        <taxon>Echinodermata</taxon>
        <taxon>Eleutherozoa</taxon>
        <taxon>Asterozoa</taxon>
        <taxon>Asteroidea</taxon>
        <taxon>Valvatacea</taxon>
        <taxon>Valvatida</taxon>
        <taxon>Acanthasteridae</taxon>
        <taxon>Acanthaster</taxon>
    </lineage>
</organism>
<reference evidence="6" key="1">
    <citation type="submission" date="2025-08" db="UniProtKB">
        <authorList>
            <consortium name="RefSeq"/>
        </authorList>
    </citation>
    <scope>IDENTIFICATION</scope>
</reference>
<comment type="subcellular location">
    <subcellularLocation>
        <location evidence="1">Membrane</location>
        <topology evidence="1">Multi-pass membrane protein</topology>
    </subcellularLocation>
</comment>
<evidence type="ECO:0000313" key="5">
    <source>
        <dbReference type="Proteomes" id="UP000694845"/>
    </source>
</evidence>
<name>A0A8B7YJZ2_ACAPL</name>
<accession>A0A8B7YJZ2</accession>
<dbReference type="RefSeq" id="XP_022092740.1">
    <property type="nucleotide sequence ID" value="XM_022237048.1"/>
</dbReference>
<feature type="transmembrane region" description="Helical" evidence="3">
    <location>
        <begin position="146"/>
        <end position="163"/>
    </location>
</feature>
<feature type="transmembrane region" description="Helical" evidence="3">
    <location>
        <begin position="175"/>
        <end position="191"/>
    </location>
</feature>
<keyword evidence="3" id="KW-1133">Transmembrane helix</keyword>
<evidence type="ECO:0000256" key="3">
    <source>
        <dbReference type="SAM" id="Phobius"/>
    </source>
</evidence>
<dbReference type="Gene3D" id="1.20.1250.20">
    <property type="entry name" value="MFS general substrate transporter like domains"/>
    <property type="match status" value="2"/>
</dbReference>
<dbReference type="InterPro" id="IPR050327">
    <property type="entry name" value="Proton-linked_MCT"/>
</dbReference>
<keyword evidence="3" id="KW-0472">Membrane</keyword>
<sequence>MCAPSSKRLVDSTTTGPVDNPPPSSAGDGESNSAPMPTDYHPGSYTLAAVTQDDPGSAHRLLEMPDYQNSNLHQKVCIDSDLHPMTRTRKLLNAKNKVLSFLRQKCGVILTGAVCILFFNIIGWMGCYSVLFVSLQDEFHSSATETGWVGSLAFIITSLVTPFKDCLRRRFSNRSICIIGVICCSVSVVTSSLVPQLFYLFFTFGVLYGVGTGLVFKSSLDLLLSRFPSYCGRVSFLILTGSTAGVFAWTPILTALIDLWGWRQTCRISAAVILLVCLPSTLPMGMAPPPPQFDDTKKCPNTKNAHDAEIADGKLKSDRKKARQTRNNKEEIKWAGLKEKRILFMPEAWLFGLANLVSYVSMGFYNVNLVSYATSLGYSSNQGSTLLTIAAASEAGCKLVFAIFVDKLPFRKAHLMAVLSLASTLITLSCAFVPSFSVLCVIGVGMGLLRAAMNALPFPVGMEIFGPRKTSGSNTLILFAGGLGTITSAFAIGGTYDAFNSYDVAIYICTGCLLLTTVLYVLIPLISRLHKVIGLRVRIDEVTGVAEVIPVVEDETVMIEEFVTVL</sequence>
<keyword evidence="3" id="KW-0812">Transmembrane</keyword>
<feature type="transmembrane region" description="Helical" evidence="3">
    <location>
        <begin position="236"/>
        <end position="262"/>
    </location>
</feature>
<dbReference type="PANTHER" id="PTHR11360">
    <property type="entry name" value="MONOCARBOXYLATE TRANSPORTER"/>
    <property type="match status" value="1"/>
</dbReference>
<feature type="transmembrane region" description="Helical" evidence="3">
    <location>
        <begin position="474"/>
        <end position="492"/>
    </location>
</feature>
<dbReference type="InterPro" id="IPR036259">
    <property type="entry name" value="MFS_trans_sf"/>
</dbReference>
<dbReference type="InterPro" id="IPR011701">
    <property type="entry name" value="MFS"/>
</dbReference>
<evidence type="ECO:0000259" key="4">
    <source>
        <dbReference type="PROSITE" id="PS50850"/>
    </source>
</evidence>
<feature type="transmembrane region" description="Helical" evidence="3">
    <location>
        <begin position="348"/>
        <end position="365"/>
    </location>
</feature>
<dbReference type="PANTHER" id="PTHR11360:SF172">
    <property type="entry name" value="MAJOR FACILITATOR SUPERFAMILY (MFS) PROFILE DOMAIN-CONTAINING PROTEIN"/>
    <property type="match status" value="1"/>
</dbReference>
<dbReference type="OMA" id="WRIACRI"/>
<dbReference type="OrthoDB" id="6509908at2759"/>
<dbReference type="GO" id="GO:0008028">
    <property type="term" value="F:monocarboxylic acid transmembrane transporter activity"/>
    <property type="evidence" value="ECO:0007669"/>
    <property type="project" value="TreeGrafter"/>
</dbReference>
<feature type="transmembrane region" description="Helical" evidence="3">
    <location>
        <begin position="417"/>
        <end position="436"/>
    </location>
</feature>
<feature type="transmembrane region" description="Helical" evidence="3">
    <location>
        <begin position="385"/>
        <end position="405"/>
    </location>
</feature>
<dbReference type="SUPFAM" id="SSF103473">
    <property type="entry name" value="MFS general substrate transporter"/>
    <property type="match status" value="1"/>
</dbReference>
<dbReference type="Proteomes" id="UP000694845">
    <property type="component" value="Unplaced"/>
</dbReference>
<feature type="region of interest" description="Disordered" evidence="2">
    <location>
        <begin position="1"/>
        <end position="41"/>
    </location>
</feature>
<feature type="transmembrane region" description="Helical" evidence="3">
    <location>
        <begin position="106"/>
        <end position="126"/>
    </location>
</feature>
<dbReference type="AlphaFoldDB" id="A0A8B7YJZ2"/>
<gene>
    <name evidence="6" type="primary">LOC110980405</name>
</gene>
<protein>
    <submittedName>
        <fullName evidence="6">Monocarboxylate transporter 12-like isoform X1</fullName>
    </submittedName>
</protein>
<evidence type="ECO:0000313" key="6">
    <source>
        <dbReference type="RefSeq" id="XP_022092740.1"/>
    </source>
</evidence>
<dbReference type="PROSITE" id="PS50850">
    <property type="entry name" value="MFS"/>
    <property type="match status" value="1"/>
</dbReference>
<keyword evidence="5" id="KW-1185">Reference proteome</keyword>
<dbReference type="GeneID" id="110980405"/>
<dbReference type="InterPro" id="IPR020846">
    <property type="entry name" value="MFS_dom"/>
</dbReference>
<feature type="transmembrane region" description="Helical" evidence="3">
    <location>
        <begin position="504"/>
        <end position="526"/>
    </location>
</feature>
<proteinExistence type="predicted"/>
<feature type="transmembrane region" description="Helical" evidence="3">
    <location>
        <begin position="268"/>
        <end position="287"/>
    </location>
</feature>